<dbReference type="EMBL" id="ABYJ02000320">
    <property type="protein sequence ID" value="EEU98582.1"/>
    <property type="molecule type" value="Genomic_DNA"/>
</dbReference>
<feature type="signal peptide" evidence="1">
    <location>
        <begin position="1"/>
        <end position="47"/>
    </location>
</feature>
<evidence type="ECO:0000256" key="1">
    <source>
        <dbReference type="SAM" id="SignalP"/>
    </source>
</evidence>
<gene>
    <name evidence="2" type="ORF">ROSINTL182_09534</name>
</gene>
<comment type="caution">
    <text evidence="2">The sequence shown here is derived from an EMBL/GenBank/DDBJ whole genome shotgun (WGS) entry which is preliminary data.</text>
</comment>
<feature type="chain" id="PRO_5002977895" description="P/Homo B domain-containing protein" evidence="1">
    <location>
        <begin position="48"/>
        <end position="184"/>
    </location>
</feature>
<organism evidence="2 3">
    <name type="scientific">Roseburia intestinalis L1-82</name>
    <dbReference type="NCBI Taxonomy" id="536231"/>
    <lineage>
        <taxon>Bacteria</taxon>
        <taxon>Bacillati</taxon>
        <taxon>Bacillota</taxon>
        <taxon>Clostridia</taxon>
        <taxon>Lachnospirales</taxon>
        <taxon>Lachnospiraceae</taxon>
        <taxon>Roseburia</taxon>
    </lineage>
</organism>
<evidence type="ECO:0000313" key="3">
    <source>
        <dbReference type="Proteomes" id="UP000004828"/>
    </source>
</evidence>
<name>C7GHW3_9FIRM</name>
<proteinExistence type="predicted"/>
<accession>C7GHW3</accession>
<dbReference type="HOGENOM" id="CLU_1584007_0_0_9"/>
<dbReference type="Proteomes" id="UP000004828">
    <property type="component" value="Unassembled WGS sequence"/>
</dbReference>
<protein>
    <recommendedName>
        <fullName evidence="4">P/Homo B domain-containing protein</fullName>
    </recommendedName>
</protein>
<sequence>MKYAIKIRSIIWRKISMFNLSKKKINKIMAFAIAFTMLFASQVTAFAATTSSKTVTSSKAMSVALLPGVTGNSNTITFNFNSLPDKAIVKEVEIDCSNASVIGGKGAILAKSLTITSPSGETHTVSWGKGNVTTTNLFIAEKAAGTWSVYMTGTNIASPNLGSAFIGGTKYSSVKMKVSYILED</sequence>
<evidence type="ECO:0000313" key="2">
    <source>
        <dbReference type="EMBL" id="EEU98582.1"/>
    </source>
</evidence>
<evidence type="ECO:0008006" key="4">
    <source>
        <dbReference type="Google" id="ProtNLM"/>
    </source>
</evidence>
<dbReference type="AlphaFoldDB" id="C7GHW3"/>
<reference evidence="2 3" key="1">
    <citation type="submission" date="2009-08" db="EMBL/GenBank/DDBJ databases">
        <authorList>
            <person name="Weinstock G."/>
            <person name="Sodergren E."/>
            <person name="Clifton S."/>
            <person name="Fulton L."/>
            <person name="Fulton B."/>
            <person name="Courtney L."/>
            <person name="Fronick C."/>
            <person name="Harrison M."/>
            <person name="Strong C."/>
            <person name="Farmer C."/>
            <person name="Delahaunty K."/>
            <person name="Markovic C."/>
            <person name="Hall O."/>
            <person name="Minx P."/>
            <person name="Tomlinson C."/>
            <person name="Mitreva M."/>
            <person name="Nelson J."/>
            <person name="Hou S."/>
            <person name="Wollam A."/>
            <person name="Pepin K.H."/>
            <person name="Johnson M."/>
            <person name="Bhonagiri V."/>
            <person name="Nash W.E."/>
            <person name="Warren W."/>
            <person name="Chinwalla A."/>
            <person name="Mardis E.R."/>
            <person name="Wilson R.K."/>
        </authorList>
    </citation>
    <scope>NUCLEOTIDE SEQUENCE [LARGE SCALE GENOMIC DNA]</scope>
    <source>
        <strain evidence="2 3">L1-82</strain>
    </source>
</reference>
<keyword evidence="1" id="KW-0732">Signal</keyword>